<dbReference type="InterPro" id="IPR023213">
    <property type="entry name" value="CAT-like_dom_sf"/>
</dbReference>
<protein>
    <recommendedName>
        <fullName evidence="3">Condensation domain-containing protein</fullName>
    </recommendedName>
</protein>
<proteinExistence type="predicted"/>
<dbReference type="PANTHER" id="PTHR42034:SF1">
    <property type="entry name" value="CONDENSATION DOMAIN-CONTAINING PROTEIN"/>
    <property type="match status" value="1"/>
</dbReference>
<name>A0A7C8MUU1_9PLEO</name>
<dbReference type="Proteomes" id="UP000481861">
    <property type="component" value="Unassembled WGS sequence"/>
</dbReference>
<dbReference type="PANTHER" id="PTHR42034">
    <property type="entry name" value="CHROMOSOME 7, WHOLE GENOME SHOTGUN SEQUENCE-RELATED"/>
    <property type="match status" value="1"/>
</dbReference>
<accession>A0A7C8MUU1</accession>
<organism evidence="1 2">
    <name type="scientific">Massariosphaeria phaeospora</name>
    <dbReference type="NCBI Taxonomy" id="100035"/>
    <lineage>
        <taxon>Eukaryota</taxon>
        <taxon>Fungi</taxon>
        <taxon>Dikarya</taxon>
        <taxon>Ascomycota</taxon>
        <taxon>Pezizomycotina</taxon>
        <taxon>Dothideomycetes</taxon>
        <taxon>Pleosporomycetidae</taxon>
        <taxon>Pleosporales</taxon>
        <taxon>Pleosporales incertae sedis</taxon>
        <taxon>Massariosphaeria</taxon>
    </lineage>
</organism>
<dbReference type="Gene3D" id="3.30.559.10">
    <property type="entry name" value="Chloramphenicol acetyltransferase-like domain"/>
    <property type="match status" value="1"/>
</dbReference>
<comment type="caution">
    <text evidence="1">The sequence shown here is derived from an EMBL/GenBank/DDBJ whole genome shotgun (WGS) entry which is preliminary data.</text>
</comment>
<reference evidence="1 2" key="1">
    <citation type="submission" date="2020-01" db="EMBL/GenBank/DDBJ databases">
        <authorList>
            <consortium name="DOE Joint Genome Institute"/>
            <person name="Haridas S."/>
            <person name="Albert R."/>
            <person name="Binder M."/>
            <person name="Bloem J."/>
            <person name="Labutti K."/>
            <person name="Salamov A."/>
            <person name="Andreopoulos B."/>
            <person name="Baker S.E."/>
            <person name="Barry K."/>
            <person name="Bills G."/>
            <person name="Bluhm B.H."/>
            <person name="Cannon C."/>
            <person name="Castanera R."/>
            <person name="Culley D.E."/>
            <person name="Daum C."/>
            <person name="Ezra D."/>
            <person name="Gonzalez J.B."/>
            <person name="Henrissat B."/>
            <person name="Kuo A."/>
            <person name="Liang C."/>
            <person name="Lipzen A."/>
            <person name="Lutzoni F."/>
            <person name="Magnuson J."/>
            <person name="Mondo S."/>
            <person name="Nolan M."/>
            <person name="Ohm R."/>
            <person name="Pangilinan J."/>
            <person name="Park H.-J.H."/>
            <person name="Ramirez L."/>
            <person name="Alfaro M."/>
            <person name="Sun H."/>
            <person name="Tritt A."/>
            <person name="Yoshinaga Y."/>
            <person name="Zwiers L.-H.L."/>
            <person name="Turgeon B.G."/>
            <person name="Goodwin S.B."/>
            <person name="Spatafora J.W."/>
            <person name="Crous P.W."/>
            <person name="Grigoriev I.V."/>
        </authorList>
    </citation>
    <scope>NUCLEOTIDE SEQUENCE [LARGE SCALE GENOMIC DNA]</scope>
    <source>
        <strain evidence="1 2">CBS 611.86</strain>
    </source>
</reference>
<sequence length="447" mass="49055">MAPWQPTLASTYSRPLGENETFIKMVGDAGHPVAREHWAINSIATIVPKGGLAGTIAAQLRRAWGHLRFLHPSIAAFPEGENLIYHVPGPHELQQWIENSFKVVDDAESAADVVRTLPVRPQPSATITFITKTAELLGHTAHWRTNGIGVVMLFDALLRLVTQPDLGDPATLSWGEEVSRLAPAVEDAASIPDSPSATQKALGQTCVETFGLTSGAVGIPFLQGTVPQGTLSAAVRLSPALTKGVVQAAKKRDISVTSAVHASLAFANWQHAAVDRKSQHYTSTVRFSLRPGLYTTGWMERVEATESWEIIAKHYNEIYQRGLRKDFINGHREYAKGLSEMLHNLPEDLPPASDIDISSIGIAESLIERIYGSDEWGIEVDSVEVSVEILTPQATCFVWTFRDQLNLTVVYNEVFHAQAQMQDFVESIKSILLEELRVEESLSSHVS</sequence>
<dbReference type="EMBL" id="JAADJZ010000002">
    <property type="protein sequence ID" value="KAF2877544.1"/>
    <property type="molecule type" value="Genomic_DNA"/>
</dbReference>
<gene>
    <name evidence="1" type="ORF">BDV95DRAFT_625398</name>
</gene>
<evidence type="ECO:0000313" key="1">
    <source>
        <dbReference type="EMBL" id="KAF2877544.1"/>
    </source>
</evidence>
<keyword evidence="2" id="KW-1185">Reference proteome</keyword>
<evidence type="ECO:0008006" key="3">
    <source>
        <dbReference type="Google" id="ProtNLM"/>
    </source>
</evidence>
<dbReference type="Gene3D" id="3.30.559.30">
    <property type="entry name" value="Nonribosomal peptide synthetase, condensation domain"/>
    <property type="match status" value="1"/>
</dbReference>
<dbReference type="AlphaFoldDB" id="A0A7C8MUU1"/>
<evidence type="ECO:0000313" key="2">
    <source>
        <dbReference type="Proteomes" id="UP000481861"/>
    </source>
</evidence>
<dbReference type="OrthoDB" id="2548233at2759"/>